<evidence type="ECO:0000313" key="2">
    <source>
        <dbReference type="Proteomes" id="UP001234202"/>
    </source>
</evidence>
<dbReference type="Proteomes" id="UP001234202">
    <property type="component" value="Unassembled WGS sequence"/>
</dbReference>
<sequence length="152" mass="16293">MRPGYLVYEGTELQMLDSETEEVQARVRQEWNRIVQIHIVDKIFTAGDGEEGVLARIAQSLSISAFRPRSVATAITLGLAVSSMMDSRSQVSQIPGGSGTKSDSVSLGVQGTCPQLTFPGTSNFPSMVVPTSPASLDSTFEKKKAPSDVNND</sequence>
<gene>
    <name evidence="1" type="ORF">QFC24_003008</name>
</gene>
<reference evidence="1" key="1">
    <citation type="submission" date="2023-04" db="EMBL/GenBank/DDBJ databases">
        <title>Draft Genome sequencing of Naganishia species isolated from polar environments using Oxford Nanopore Technology.</title>
        <authorList>
            <person name="Leo P."/>
            <person name="Venkateswaran K."/>
        </authorList>
    </citation>
    <scope>NUCLEOTIDE SEQUENCE</scope>
    <source>
        <strain evidence="1">DBVPG 5303</strain>
    </source>
</reference>
<keyword evidence="2" id="KW-1185">Reference proteome</keyword>
<accession>A0ACC2XLX5</accession>
<protein>
    <submittedName>
        <fullName evidence="1">Uncharacterized protein</fullName>
    </submittedName>
</protein>
<organism evidence="1 2">
    <name type="scientific">Naganishia onofrii</name>
    <dbReference type="NCBI Taxonomy" id="1851511"/>
    <lineage>
        <taxon>Eukaryota</taxon>
        <taxon>Fungi</taxon>
        <taxon>Dikarya</taxon>
        <taxon>Basidiomycota</taxon>
        <taxon>Agaricomycotina</taxon>
        <taxon>Tremellomycetes</taxon>
        <taxon>Filobasidiales</taxon>
        <taxon>Filobasidiaceae</taxon>
        <taxon>Naganishia</taxon>
    </lineage>
</organism>
<dbReference type="EMBL" id="JASBWV010000009">
    <property type="protein sequence ID" value="KAJ9124641.1"/>
    <property type="molecule type" value="Genomic_DNA"/>
</dbReference>
<evidence type="ECO:0000313" key="1">
    <source>
        <dbReference type="EMBL" id="KAJ9124641.1"/>
    </source>
</evidence>
<comment type="caution">
    <text evidence="1">The sequence shown here is derived from an EMBL/GenBank/DDBJ whole genome shotgun (WGS) entry which is preliminary data.</text>
</comment>
<proteinExistence type="predicted"/>
<name>A0ACC2XLX5_9TREE</name>